<reference evidence="5 8" key="4">
    <citation type="journal article" date="2017" name="Front. Microbiol.">
        <title>Genomics Reveals a Unique Clone of Burkholderia cenocepacia Harboring an Actively Excising Novel Genomic Island.</title>
        <authorList>
            <person name="Patil P.P."/>
            <person name="Mali S."/>
            <person name="Midha S."/>
            <person name="Gautam V."/>
            <person name="Dash L."/>
            <person name="Kumar S."/>
            <person name="Shastri J."/>
            <person name="Singhal L."/>
            <person name="Patil P.B."/>
        </authorList>
    </citation>
    <scope>NUCLEOTIDE SEQUENCE [LARGE SCALE GENOMIC DNA]</scope>
    <source>
        <strain evidence="5 8">BC-19</strain>
    </source>
</reference>
<dbReference type="GO" id="GO:0003677">
    <property type="term" value="F:DNA binding"/>
    <property type="evidence" value="ECO:0007669"/>
    <property type="project" value="UniProtKB-KW"/>
</dbReference>
<keyword evidence="3" id="KW-0804">Transcription</keyword>
<dbReference type="GeneID" id="56562456"/>
<evidence type="ECO:0000313" key="6">
    <source>
        <dbReference type="EMBL" id="ONU80364.1"/>
    </source>
</evidence>
<reference evidence="6 7" key="2">
    <citation type="submission" date="2016-08" db="EMBL/GenBank/DDBJ databases">
        <authorList>
            <person name="Seilhamer J.J."/>
        </authorList>
    </citation>
    <scope>NUCLEOTIDE SEQUENCE [LARGE SCALE GENOMIC DNA]</scope>
    <source>
        <strain evidence="6 7">VC14762</strain>
    </source>
</reference>
<evidence type="ECO:0000256" key="2">
    <source>
        <dbReference type="ARBA" id="ARBA00023125"/>
    </source>
</evidence>
<dbReference type="AlphaFoldDB" id="A0A1V6L129"/>
<sequence length="128" mass="14426">MPLPSADESVELDQPCPIRDVLDRIGDQWSLLVLEALAGGTIRFNELGRTIGDVSNQMLSRTLKRLEHDGFVSRTLFAEVPPRVEYALTDLGRSFLTPMQAMIRWADEHHRAICAARRRAREQEGGGR</sequence>
<feature type="domain" description="HTH hxlR-type" evidence="4">
    <location>
        <begin position="16"/>
        <end position="114"/>
    </location>
</feature>
<reference evidence="5" key="1">
    <citation type="submission" date="2015-02" db="EMBL/GenBank/DDBJ databases">
        <authorList>
            <person name="Patil P.P."/>
            <person name="Midha S."/>
            <person name="Mali S."/>
            <person name="Gautam V."/>
            <person name="Dash L."/>
            <person name="Kumar S."/>
            <person name="Shastri J."/>
            <person name="Singhal L."/>
            <person name="Patil P.B."/>
        </authorList>
    </citation>
    <scope>NUCLEOTIDE SEQUENCE</scope>
    <source>
        <strain evidence="5">BC-19</strain>
    </source>
</reference>
<evidence type="ECO:0000256" key="1">
    <source>
        <dbReference type="ARBA" id="ARBA00023015"/>
    </source>
</evidence>
<dbReference type="Gene3D" id="1.10.10.10">
    <property type="entry name" value="Winged helix-like DNA-binding domain superfamily/Winged helix DNA-binding domain"/>
    <property type="match status" value="1"/>
</dbReference>
<organism evidence="6 7">
    <name type="scientific">Burkholderia cenocepacia</name>
    <dbReference type="NCBI Taxonomy" id="95486"/>
    <lineage>
        <taxon>Bacteria</taxon>
        <taxon>Pseudomonadati</taxon>
        <taxon>Pseudomonadota</taxon>
        <taxon>Betaproteobacteria</taxon>
        <taxon>Burkholderiales</taxon>
        <taxon>Burkholderiaceae</taxon>
        <taxon>Burkholderia</taxon>
        <taxon>Burkholderia cepacia complex</taxon>
    </lineage>
</organism>
<evidence type="ECO:0000313" key="7">
    <source>
        <dbReference type="Proteomes" id="UP000188543"/>
    </source>
</evidence>
<reference evidence="5" key="5">
    <citation type="submission" date="2021-09" db="EMBL/GenBank/DDBJ databases">
        <authorList>
            <person name="Saroha T."/>
            <person name="Patil P."/>
            <person name="Gautam D.V."/>
            <person name="Patil D.P.B."/>
        </authorList>
    </citation>
    <scope>NUCLEOTIDE SEQUENCE</scope>
    <source>
        <strain evidence="5">BC-19</strain>
    </source>
</reference>
<comment type="caution">
    <text evidence="6">The sequence shown here is derived from an EMBL/GenBank/DDBJ whole genome shotgun (WGS) entry which is preliminary data.</text>
</comment>
<protein>
    <submittedName>
        <fullName evidence="5">Helix-turn-helix transcriptional regulator</fullName>
    </submittedName>
    <submittedName>
        <fullName evidence="6">MarR family transcriptional regulator</fullName>
    </submittedName>
</protein>
<dbReference type="PANTHER" id="PTHR33204:SF39">
    <property type="entry name" value="TRANSCRIPTIONAL REGULATORY PROTEIN"/>
    <property type="match status" value="1"/>
</dbReference>
<evidence type="ECO:0000256" key="3">
    <source>
        <dbReference type="ARBA" id="ARBA00023163"/>
    </source>
</evidence>
<evidence type="ECO:0000259" key="4">
    <source>
        <dbReference type="PROSITE" id="PS51118"/>
    </source>
</evidence>
<dbReference type="PANTHER" id="PTHR33204">
    <property type="entry name" value="TRANSCRIPTIONAL REGULATOR, MARR FAMILY"/>
    <property type="match status" value="1"/>
</dbReference>
<keyword evidence="2" id="KW-0238">DNA-binding</keyword>
<dbReference type="Proteomes" id="UP000191686">
    <property type="component" value="Unassembled WGS sequence"/>
</dbReference>
<dbReference type="Pfam" id="PF01638">
    <property type="entry name" value="HxlR"/>
    <property type="match status" value="1"/>
</dbReference>
<dbReference type="InterPro" id="IPR002577">
    <property type="entry name" value="HTH_HxlR"/>
</dbReference>
<dbReference type="InterPro" id="IPR036390">
    <property type="entry name" value="WH_DNA-bd_sf"/>
</dbReference>
<dbReference type="SUPFAM" id="SSF46785">
    <property type="entry name" value="Winged helix' DNA-binding domain"/>
    <property type="match status" value="1"/>
</dbReference>
<dbReference type="Proteomes" id="UP000188543">
    <property type="component" value="Unassembled WGS sequence"/>
</dbReference>
<keyword evidence="1" id="KW-0805">Transcription regulation</keyword>
<dbReference type="InterPro" id="IPR036388">
    <property type="entry name" value="WH-like_DNA-bd_sf"/>
</dbReference>
<dbReference type="EMBL" id="JYMX02000001">
    <property type="protein sequence ID" value="MCW3709918.1"/>
    <property type="molecule type" value="Genomic_DNA"/>
</dbReference>
<dbReference type="RefSeq" id="WP_006496910.1">
    <property type="nucleotide sequence ID" value="NZ_CADETK010000002.1"/>
</dbReference>
<dbReference type="EMBL" id="MUTJ01000079">
    <property type="protein sequence ID" value="ONU80364.1"/>
    <property type="molecule type" value="Genomic_DNA"/>
</dbReference>
<accession>A0A1V6L129</accession>
<dbReference type="OrthoDB" id="9807069at2"/>
<gene>
    <name evidence="6" type="ORF">A8E72_25590</name>
    <name evidence="5" type="ORF">UE95_001350</name>
</gene>
<name>A0A1V6L129_9BURK</name>
<proteinExistence type="predicted"/>
<evidence type="ECO:0000313" key="8">
    <source>
        <dbReference type="Proteomes" id="UP000191686"/>
    </source>
</evidence>
<evidence type="ECO:0000313" key="5">
    <source>
        <dbReference type="EMBL" id="MCW3709918.1"/>
    </source>
</evidence>
<reference evidence="5 8" key="3">
    <citation type="journal article" date="2017" name="Front. Microbiol.">
        <title>Genomics reveals a unique clone of Burkholderia cenocepacia harbouring an actively excising novel genomic island.</title>
        <authorList>
            <person name="Patil P."/>
            <person name="Mali S."/>
            <person name="Midha S."/>
            <person name="Gautam V."/>
            <person name="Dash L."/>
            <person name="Kumar S."/>
            <person name="Shastri J."/>
            <person name="Singhal L."/>
            <person name="Patil P.B."/>
        </authorList>
    </citation>
    <scope>NUCLEOTIDE SEQUENCE [LARGE SCALE GENOMIC DNA]</scope>
    <source>
        <strain evidence="5 8">BC-19</strain>
    </source>
</reference>
<dbReference type="PROSITE" id="PS51118">
    <property type="entry name" value="HTH_HXLR"/>
    <property type="match status" value="1"/>
</dbReference>